<dbReference type="Gene3D" id="3.40.1190.20">
    <property type="match status" value="1"/>
</dbReference>
<proteinExistence type="inferred from homology"/>
<dbReference type="PROSITE" id="PS00584">
    <property type="entry name" value="PFKB_KINASES_2"/>
    <property type="match status" value="1"/>
</dbReference>
<feature type="domain" description="Carbohydrate kinase PfkB" evidence="6">
    <location>
        <begin position="134"/>
        <end position="333"/>
    </location>
</feature>
<evidence type="ECO:0000256" key="1">
    <source>
        <dbReference type="ARBA" id="ARBA00010688"/>
    </source>
</evidence>
<protein>
    <submittedName>
        <fullName evidence="7">Carbohydrate kinase</fullName>
    </submittedName>
</protein>
<evidence type="ECO:0000313" key="8">
    <source>
        <dbReference type="Proteomes" id="UP000442535"/>
    </source>
</evidence>
<feature type="domain" description="Carbohydrate kinase PfkB" evidence="6">
    <location>
        <begin position="1"/>
        <end position="92"/>
    </location>
</feature>
<evidence type="ECO:0000256" key="3">
    <source>
        <dbReference type="ARBA" id="ARBA00022741"/>
    </source>
</evidence>
<accession>A0A7K0K3A4</accession>
<dbReference type="InterPro" id="IPR029056">
    <property type="entry name" value="Ribokinase-like"/>
</dbReference>
<evidence type="ECO:0000313" key="7">
    <source>
        <dbReference type="EMBL" id="MST49963.1"/>
    </source>
</evidence>
<evidence type="ECO:0000256" key="2">
    <source>
        <dbReference type="ARBA" id="ARBA00022679"/>
    </source>
</evidence>
<evidence type="ECO:0000256" key="5">
    <source>
        <dbReference type="ARBA" id="ARBA00022840"/>
    </source>
</evidence>
<dbReference type="SUPFAM" id="SSF53613">
    <property type="entry name" value="Ribokinase-like"/>
    <property type="match status" value="1"/>
</dbReference>
<keyword evidence="3" id="KW-0547">Nucleotide-binding</keyword>
<dbReference type="Pfam" id="PF00294">
    <property type="entry name" value="PfkB"/>
    <property type="match status" value="2"/>
</dbReference>
<dbReference type="CDD" id="cd01167">
    <property type="entry name" value="bac_FRK"/>
    <property type="match status" value="1"/>
</dbReference>
<keyword evidence="5" id="KW-0067">ATP-binding</keyword>
<dbReference type="InterPro" id="IPR011611">
    <property type="entry name" value="PfkB_dom"/>
</dbReference>
<keyword evidence="8" id="KW-1185">Reference proteome</keyword>
<sequence>MAKILCAGEALIDVVVGPDGVVQGEHPGGSVFNVARGLARLGVDTTLASWWGQDARGQLLRSAADEAGLKIFPDSDSAATTPVARATLDANGVATYEFELTWDLPDGFGADSLKASAATASSPDNGPFRNEGSACPHYGHLHLGSYSTLVEPGAGKIATLLKSKKEIEGLTVSYDPNLRPALVSDLEAARARVEEIVKESDLVKASEEDLEFLYPGVDRRKVAEQWLGGRWERRGPGAQIVVVTRGGEGAELFTPWLPAPLTAPAGAVEVVDTVGAGDSFMAGLLAALDENRGLGFGRTALSTLDPEELQECLDFAAATSAATVARAGAYSPTREEISA</sequence>
<dbReference type="EMBL" id="VUMY01000011">
    <property type="protein sequence ID" value="MST49963.1"/>
    <property type="molecule type" value="Genomic_DNA"/>
</dbReference>
<name>A0A7K0K3A4_9ACTO</name>
<dbReference type="PANTHER" id="PTHR43085:SF1">
    <property type="entry name" value="PSEUDOURIDINE KINASE-RELATED"/>
    <property type="match status" value="1"/>
</dbReference>
<dbReference type="RefSeq" id="WP_154545142.1">
    <property type="nucleotide sequence ID" value="NZ_JAQYQY010000009.1"/>
</dbReference>
<dbReference type="GO" id="GO:0005524">
    <property type="term" value="F:ATP binding"/>
    <property type="evidence" value="ECO:0007669"/>
    <property type="project" value="UniProtKB-KW"/>
</dbReference>
<dbReference type="GO" id="GO:0016301">
    <property type="term" value="F:kinase activity"/>
    <property type="evidence" value="ECO:0007669"/>
    <property type="project" value="UniProtKB-KW"/>
</dbReference>
<dbReference type="InterPro" id="IPR002173">
    <property type="entry name" value="Carboh/pur_kinase_PfkB_CS"/>
</dbReference>
<dbReference type="InterPro" id="IPR050306">
    <property type="entry name" value="PfkB_Carbo_kinase"/>
</dbReference>
<organism evidence="7 8">
    <name type="scientific">Mobiluncus porci</name>
    <dbReference type="NCBI Taxonomy" id="2652278"/>
    <lineage>
        <taxon>Bacteria</taxon>
        <taxon>Bacillati</taxon>
        <taxon>Actinomycetota</taxon>
        <taxon>Actinomycetes</taxon>
        <taxon>Actinomycetales</taxon>
        <taxon>Actinomycetaceae</taxon>
        <taxon>Mobiluncus</taxon>
    </lineage>
</organism>
<reference evidence="7 8" key="1">
    <citation type="submission" date="2019-08" db="EMBL/GenBank/DDBJ databases">
        <title>In-depth cultivation of the pig gut microbiome towards novel bacterial diversity and tailored functional studies.</title>
        <authorList>
            <person name="Wylensek D."/>
            <person name="Hitch T.C.A."/>
            <person name="Clavel T."/>
        </authorList>
    </citation>
    <scope>NUCLEOTIDE SEQUENCE [LARGE SCALE GENOMIC DNA]</scope>
    <source>
        <strain evidence="7 8">RF-GAM-744-WT-7</strain>
    </source>
</reference>
<gene>
    <name evidence="7" type="ORF">FYJ63_06905</name>
</gene>
<keyword evidence="2" id="KW-0808">Transferase</keyword>
<dbReference type="PANTHER" id="PTHR43085">
    <property type="entry name" value="HEXOKINASE FAMILY MEMBER"/>
    <property type="match status" value="1"/>
</dbReference>
<evidence type="ECO:0000259" key="6">
    <source>
        <dbReference type="Pfam" id="PF00294"/>
    </source>
</evidence>
<evidence type="ECO:0000256" key="4">
    <source>
        <dbReference type="ARBA" id="ARBA00022777"/>
    </source>
</evidence>
<dbReference type="Proteomes" id="UP000442535">
    <property type="component" value="Unassembled WGS sequence"/>
</dbReference>
<dbReference type="AlphaFoldDB" id="A0A7K0K3A4"/>
<comment type="caution">
    <text evidence="7">The sequence shown here is derived from an EMBL/GenBank/DDBJ whole genome shotgun (WGS) entry which is preliminary data.</text>
</comment>
<keyword evidence="4 7" id="KW-0418">Kinase</keyword>
<comment type="similarity">
    <text evidence="1">Belongs to the carbohydrate kinase PfkB family.</text>
</comment>